<evidence type="ECO:0000313" key="8">
    <source>
        <dbReference type="EMBL" id="WPK11131.1"/>
    </source>
</evidence>
<dbReference type="CDD" id="cd00397">
    <property type="entry name" value="DNA_BRE_C"/>
    <property type="match status" value="1"/>
</dbReference>
<dbReference type="Proteomes" id="UP001322664">
    <property type="component" value="Chromosome"/>
</dbReference>
<dbReference type="InterPro" id="IPR002104">
    <property type="entry name" value="Integrase_catalytic"/>
</dbReference>
<keyword evidence="2" id="KW-0229">DNA integration</keyword>
<accession>A0ABZ0RV02</accession>
<evidence type="ECO:0000259" key="6">
    <source>
        <dbReference type="PROSITE" id="PS51898"/>
    </source>
</evidence>
<proteinExistence type="inferred from homology"/>
<keyword evidence="9" id="KW-1185">Reference proteome</keyword>
<organism evidence="8 9">
    <name type="scientific">Lysinibacillus louembei</name>
    <dbReference type="NCBI Taxonomy" id="1470088"/>
    <lineage>
        <taxon>Bacteria</taxon>
        <taxon>Bacillati</taxon>
        <taxon>Bacillota</taxon>
        <taxon>Bacilli</taxon>
        <taxon>Bacillales</taxon>
        <taxon>Bacillaceae</taxon>
        <taxon>Lysinibacillus</taxon>
    </lineage>
</organism>
<dbReference type="InterPro" id="IPR013762">
    <property type="entry name" value="Integrase-like_cat_sf"/>
</dbReference>
<dbReference type="PANTHER" id="PTHR30349">
    <property type="entry name" value="PHAGE INTEGRASE-RELATED"/>
    <property type="match status" value="1"/>
</dbReference>
<evidence type="ECO:0000256" key="2">
    <source>
        <dbReference type="ARBA" id="ARBA00022908"/>
    </source>
</evidence>
<dbReference type="SUPFAM" id="SSF56349">
    <property type="entry name" value="DNA breaking-rejoining enzymes"/>
    <property type="match status" value="1"/>
</dbReference>
<reference evidence="8 9" key="1">
    <citation type="submission" date="2023-09" db="EMBL/GenBank/DDBJ databases">
        <authorList>
            <person name="Page C.A."/>
            <person name="Perez-Diaz I.M."/>
        </authorList>
    </citation>
    <scope>NUCLEOTIDE SEQUENCE [LARGE SCALE GENOMIC DNA]</scope>
    <source>
        <strain evidence="8 9">Ll15</strain>
    </source>
</reference>
<protein>
    <submittedName>
        <fullName evidence="8">Phage integrase N-terminal SAM-like domain-containing protein</fullName>
    </submittedName>
</protein>
<dbReference type="InterPro" id="IPR050090">
    <property type="entry name" value="Tyrosine_recombinase_XerCD"/>
</dbReference>
<gene>
    <name evidence="8" type="ORF">R6U77_14720</name>
</gene>
<evidence type="ECO:0000259" key="7">
    <source>
        <dbReference type="PROSITE" id="PS51900"/>
    </source>
</evidence>
<keyword evidence="3 5" id="KW-0238">DNA-binding</keyword>
<evidence type="ECO:0000256" key="4">
    <source>
        <dbReference type="ARBA" id="ARBA00023172"/>
    </source>
</evidence>
<dbReference type="RefSeq" id="WP_319836219.1">
    <property type="nucleotide sequence ID" value="NZ_CP137624.1"/>
</dbReference>
<comment type="similarity">
    <text evidence="1">Belongs to the 'phage' integrase family.</text>
</comment>
<evidence type="ECO:0000256" key="3">
    <source>
        <dbReference type="ARBA" id="ARBA00023125"/>
    </source>
</evidence>
<evidence type="ECO:0000313" key="9">
    <source>
        <dbReference type="Proteomes" id="UP001322664"/>
    </source>
</evidence>
<dbReference type="InterPro" id="IPR044068">
    <property type="entry name" value="CB"/>
</dbReference>
<sequence length="291" mass="34277">MTDYSIYVKRFQAALISQSKSNYTVKQYSLDSAQFVNFMKEQQYEILTVEVVQAYRQWLLEHYSSLQSVNRKLASLKSFVHFLQARDVIPTLADDLFSPIPFEKKELQTLSPFQMRKALHVWLISYETAEEDEIRWMALRNYTIMRVIATLGIKSSEVVRMKWSHVHEGFVRILSKRSYRDLPLPQALLDVLQFYKEETSKRFAIAQDVDYIWLGLGNKQGDPITVKTIERLFAYVSQQVGFAVTTTNMRYTAIQQDMKKEQQELEDLYEKYGYARKGVLQERATRMEKPE</sequence>
<dbReference type="PANTHER" id="PTHR30349:SF64">
    <property type="entry name" value="PROPHAGE INTEGRASE INTD-RELATED"/>
    <property type="match status" value="1"/>
</dbReference>
<dbReference type="Gene3D" id="1.10.150.130">
    <property type="match status" value="1"/>
</dbReference>
<dbReference type="Pfam" id="PF02899">
    <property type="entry name" value="Phage_int_SAM_1"/>
    <property type="match status" value="1"/>
</dbReference>
<dbReference type="PROSITE" id="PS51900">
    <property type="entry name" value="CB"/>
    <property type="match status" value="1"/>
</dbReference>
<name>A0ABZ0RV02_9BACI</name>
<dbReference type="Gene3D" id="1.10.443.10">
    <property type="entry name" value="Intergrase catalytic core"/>
    <property type="match status" value="1"/>
</dbReference>
<feature type="domain" description="Core-binding (CB)" evidence="7">
    <location>
        <begin position="2"/>
        <end position="84"/>
    </location>
</feature>
<dbReference type="PROSITE" id="PS51898">
    <property type="entry name" value="TYR_RECOMBINASE"/>
    <property type="match status" value="1"/>
</dbReference>
<evidence type="ECO:0000256" key="5">
    <source>
        <dbReference type="PROSITE-ProRule" id="PRU01248"/>
    </source>
</evidence>
<dbReference type="InterPro" id="IPR010998">
    <property type="entry name" value="Integrase_recombinase_N"/>
</dbReference>
<dbReference type="InterPro" id="IPR004107">
    <property type="entry name" value="Integrase_SAM-like_N"/>
</dbReference>
<evidence type="ECO:0000256" key="1">
    <source>
        <dbReference type="ARBA" id="ARBA00008857"/>
    </source>
</evidence>
<dbReference type="EMBL" id="CP137624">
    <property type="protein sequence ID" value="WPK11131.1"/>
    <property type="molecule type" value="Genomic_DNA"/>
</dbReference>
<feature type="domain" description="Tyr recombinase" evidence="6">
    <location>
        <begin position="105"/>
        <end position="291"/>
    </location>
</feature>
<keyword evidence="4" id="KW-0233">DNA recombination</keyword>
<dbReference type="InterPro" id="IPR011010">
    <property type="entry name" value="DNA_brk_join_enz"/>
</dbReference>